<comment type="caution">
    <text evidence="3">The sequence shown here is derived from an EMBL/GenBank/DDBJ whole genome shotgun (WGS) entry which is preliminary data.</text>
</comment>
<feature type="non-terminal residue" evidence="3">
    <location>
        <position position="288"/>
    </location>
</feature>
<protein>
    <submittedName>
        <fullName evidence="3">Uncharacterized protein</fullName>
    </submittedName>
</protein>
<evidence type="ECO:0000256" key="1">
    <source>
        <dbReference type="SAM" id="MobiDB-lite"/>
    </source>
</evidence>
<name>A0A6A0ABQ3_HAELA</name>
<gene>
    <name evidence="3" type="ORF">HaLaN_29089</name>
</gene>
<accession>A0A6A0ABQ3</accession>
<reference evidence="3 4" key="1">
    <citation type="submission" date="2020-02" db="EMBL/GenBank/DDBJ databases">
        <title>Draft genome sequence of Haematococcus lacustris strain NIES-144.</title>
        <authorList>
            <person name="Morimoto D."/>
            <person name="Nakagawa S."/>
            <person name="Yoshida T."/>
            <person name="Sawayama S."/>
        </authorList>
    </citation>
    <scope>NUCLEOTIDE SEQUENCE [LARGE SCALE GENOMIC DNA]</scope>
    <source>
        <strain evidence="3 4">NIES-144</strain>
    </source>
</reference>
<evidence type="ECO:0000256" key="2">
    <source>
        <dbReference type="SAM" id="Phobius"/>
    </source>
</evidence>
<feature type="transmembrane region" description="Helical" evidence="2">
    <location>
        <begin position="266"/>
        <end position="287"/>
    </location>
</feature>
<evidence type="ECO:0000313" key="4">
    <source>
        <dbReference type="Proteomes" id="UP000485058"/>
    </source>
</evidence>
<feature type="region of interest" description="Disordered" evidence="1">
    <location>
        <begin position="1"/>
        <end position="26"/>
    </location>
</feature>
<keyword evidence="2" id="KW-0472">Membrane</keyword>
<evidence type="ECO:0000313" key="3">
    <source>
        <dbReference type="EMBL" id="GFH30270.1"/>
    </source>
</evidence>
<keyword evidence="2" id="KW-0812">Transmembrane</keyword>
<dbReference type="Proteomes" id="UP000485058">
    <property type="component" value="Unassembled WGS sequence"/>
</dbReference>
<proteinExistence type="predicted"/>
<dbReference type="AlphaFoldDB" id="A0A6A0ABQ3"/>
<sequence>MSPLQSGPPPQPPFPPPSPSMLPLASLNAPLPTASAGLVPTAPPSSNASRVVATLVVEGLVRNQPDVATLFNGAVLGVQAAVSSYRLSLPLAFDEFSAFSDCSAASLTAISTSVAESLVMSPAMVRATCGSRKTRYRSRVLQQSFNASLCAAPGSSRTTVQLSLLPTAFSSTTFAELSSTIQAVLRRRFPSTCGVGTVSIVSLLTVVAPRVPTQSLSETCEAILSNIISDVTVKAQDCVESSINLAHSLTPGSVADNSLGSAKDQAALIAGLAVGFVCVAMLCAAGFL</sequence>
<keyword evidence="4" id="KW-1185">Reference proteome</keyword>
<keyword evidence="2" id="KW-1133">Transmembrane helix</keyword>
<dbReference type="EMBL" id="BLLF01004804">
    <property type="protein sequence ID" value="GFH30270.1"/>
    <property type="molecule type" value="Genomic_DNA"/>
</dbReference>
<organism evidence="3 4">
    <name type="scientific">Haematococcus lacustris</name>
    <name type="common">Green alga</name>
    <name type="synonym">Haematococcus pluvialis</name>
    <dbReference type="NCBI Taxonomy" id="44745"/>
    <lineage>
        <taxon>Eukaryota</taxon>
        <taxon>Viridiplantae</taxon>
        <taxon>Chlorophyta</taxon>
        <taxon>core chlorophytes</taxon>
        <taxon>Chlorophyceae</taxon>
        <taxon>CS clade</taxon>
        <taxon>Chlamydomonadales</taxon>
        <taxon>Haematococcaceae</taxon>
        <taxon>Haematococcus</taxon>
    </lineage>
</organism>
<feature type="compositionally biased region" description="Pro residues" evidence="1">
    <location>
        <begin position="1"/>
        <end position="20"/>
    </location>
</feature>